<comment type="subunit">
    <text evidence="3">Heterotrimer of UreA (gamma), UreB (beta) and UreC (alpha) subunits. Three heterotrimers associate to form the active enzyme.</text>
</comment>
<evidence type="ECO:0000256" key="1">
    <source>
        <dbReference type="ARBA" id="ARBA00022801"/>
    </source>
</evidence>
<dbReference type="EC" id="3.5.1.5" evidence="3"/>
<dbReference type="Gene3D" id="2.10.150.10">
    <property type="entry name" value="Urease, beta subunit"/>
    <property type="match status" value="1"/>
</dbReference>
<evidence type="ECO:0000256" key="2">
    <source>
        <dbReference type="ARBA" id="ARBA00047778"/>
    </source>
</evidence>
<evidence type="ECO:0000256" key="3">
    <source>
        <dbReference type="HAMAP-Rule" id="MF_01954"/>
    </source>
</evidence>
<keyword evidence="3" id="KW-0963">Cytoplasm</keyword>
<dbReference type="Pfam" id="PF00699">
    <property type="entry name" value="Urease_beta"/>
    <property type="match status" value="1"/>
</dbReference>
<dbReference type="GO" id="GO:0009039">
    <property type="term" value="F:urease activity"/>
    <property type="evidence" value="ECO:0007669"/>
    <property type="project" value="UniProtKB-UniRule"/>
</dbReference>
<dbReference type="CDD" id="cd00407">
    <property type="entry name" value="Urease_beta"/>
    <property type="match status" value="1"/>
</dbReference>
<dbReference type="InterPro" id="IPR036461">
    <property type="entry name" value="Urease_betasu_sf"/>
</dbReference>
<organism evidence="4 5">
    <name type="scientific">Planosporangium mesophilum</name>
    <dbReference type="NCBI Taxonomy" id="689768"/>
    <lineage>
        <taxon>Bacteria</taxon>
        <taxon>Bacillati</taxon>
        <taxon>Actinomycetota</taxon>
        <taxon>Actinomycetes</taxon>
        <taxon>Micromonosporales</taxon>
        <taxon>Micromonosporaceae</taxon>
        <taxon>Planosporangium</taxon>
    </lineage>
</organism>
<dbReference type="GO" id="GO:0035550">
    <property type="term" value="C:urease complex"/>
    <property type="evidence" value="ECO:0007669"/>
    <property type="project" value="InterPro"/>
</dbReference>
<reference evidence="4" key="1">
    <citation type="submission" date="2021-01" db="EMBL/GenBank/DDBJ databases">
        <title>Whole genome shotgun sequence of Planosporangium mesophilum NBRC 109066.</title>
        <authorList>
            <person name="Komaki H."/>
            <person name="Tamura T."/>
        </authorList>
    </citation>
    <scope>NUCLEOTIDE SEQUENCE</scope>
    <source>
        <strain evidence="4">NBRC 109066</strain>
    </source>
</reference>
<dbReference type="Proteomes" id="UP000599074">
    <property type="component" value="Unassembled WGS sequence"/>
</dbReference>
<comment type="pathway">
    <text evidence="3">Nitrogen metabolism; urea degradation; CO(2) and NH(3) from urea (urease route): step 1/1.</text>
</comment>
<dbReference type="GO" id="GO:0043419">
    <property type="term" value="P:urea catabolic process"/>
    <property type="evidence" value="ECO:0007669"/>
    <property type="project" value="UniProtKB-UniRule"/>
</dbReference>
<dbReference type="InterPro" id="IPR002019">
    <property type="entry name" value="Urease_beta-like"/>
</dbReference>
<evidence type="ECO:0000313" key="4">
    <source>
        <dbReference type="EMBL" id="GII23864.1"/>
    </source>
</evidence>
<sequence length="152" mass="16558">MPETPSEAVPKLGEAPHYVPPGGYVLAAEPLELNAGREVVTIEVTNTGDRPVQVGSHFHFFEVNRVLAFDREAAFGMRLDIPAATSIRFEPGDRKTVGLVRFAGRQRVYGFNGLVQGWTGTGPRPGYQPHKPEAIARVAFRGFLMVPGEEGT</sequence>
<dbReference type="AlphaFoldDB" id="A0A8J3TFM9"/>
<dbReference type="HAMAP" id="MF_01954">
    <property type="entry name" value="Urease_beta"/>
    <property type="match status" value="1"/>
</dbReference>
<dbReference type="NCBIfam" id="TIGR00192">
    <property type="entry name" value="urease_beta"/>
    <property type="match status" value="1"/>
</dbReference>
<dbReference type="NCBIfam" id="NF009682">
    <property type="entry name" value="PRK13203.1"/>
    <property type="match status" value="1"/>
</dbReference>
<gene>
    <name evidence="3 4" type="primary">ureB</name>
    <name evidence="4" type="ORF">Pme01_34610</name>
</gene>
<dbReference type="FunFam" id="2.10.150.10:FF:000001">
    <property type="entry name" value="Urease subunit beta"/>
    <property type="match status" value="1"/>
</dbReference>
<name>A0A8J3TFM9_9ACTN</name>
<proteinExistence type="inferred from homology"/>
<accession>A0A8J3TFM9</accession>
<comment type="similarity">
    <text evidence="3">Belongs to the urease beta subunit family.</text>
</comment>
<comment type="subcellular location">
    <subcellularLocation>
        <location evidence="3">Cytoplasm</location>
    </subcellularLocation>
</comment>
<dbReference type="PANTHER" id="PTHR33569:SF1">
    <property type="entry name" value="UREASE"/>
    <property type="match status" value="1"/>
</dbReference>
<comment type="caution">
    <text evidence="4">The sequence shown here is derived from an EMBL/GenBank/DDBJ whole genome shotgun (WGS) entry which is preliminary data.</text>
</comment>
<dbReference type="UniPathway" id="UPA00258">
    <property type="reaction ID" value="UER00370"/>
</dbReference>
<keyword evidence="5" id="KW-1185">Reference proteome</keyword>
<keyword evidence="1 3" id="KW-0378">Hydrolase</keyword>
<dbReference type="PANTHER" id="PTHR33569">
    <property type="entry name" value="UREASE"/>
    <property type="match status" value="1"/>
</dbReference>
<dbReference type="SUPFAM" id="SSF51278">
    <property type="entry name" value="Urease, beta-subunit"/>
    <property type="match status" value="1"/>
</dbReference>
<dbReference type="InterPro" id="IPR050069">
    <property type="entry name" value="Urease_subunit"/>
</dbReference>
<protein>
    <recommendedName>
        <fullName evidence="3">Urease subunit beta</fullName>
        <ecNumber evidence="3">3.5.1.5</ecNumber>
    </recommendedName>
    <alternativeName>
        <fullName evidence="3">Urea amidohydrolase subunit beta</fullName>
    </alternativeName>
</protein>
<dbReference type="EMBL" id="BOON01000032">
    <property type="protein sequence ID" value="GII23864.1"/>
    <property type="molecule type" value="Genomic_DNA"/>
</dbReference>
<comment type="catalytic activity">
    <reaction evidence="2 3">
        <text>urea + 2 H2O + H(+) = hydrogencarbonate + 2 NH4(+)</text>
        <dbReference type="Rhea" id="RHEA:20557"/>
        <dbReference type="ChEBI" id="CHEBI:15377"/>
        <dbReference type="ChEBI" id="CHEBI:15378"/>
        <dbReference type="ChEBI" id="CHEBI:16199"/>
        <dbReference type="ChEBI" id="CHEBI:17544"/>
        <dbReference type="ChEBI" id="CHEBI:28938"/>
        <dbReference type="EC" id="3.5.1.5"/>
    </reaction>
</comment>
<evidence type="ECO:0000313" key="5">
    <source>
        <dbReference type="Proteomes" id="UP000599074"/>
    </source>
</evidence>